<evidence type="ECO:0000256" key="1">
    <source>
        <dbReference type="ARBA" id="ARBA00001962"/>
    </source>
</evidence>
<sequence>MTTDVTEQMEADEERVVSPSELFRKWENGQWKLTELPIADDAADWAAVRPYARGELESMIEGFVLGEAAVSDTLSPIADAAPTLDEHQYLCTQIADEARHTRFFTTYLQEMRERVPSHEKVIEDAWASAGDAVSTIFDDELKARTDRVKFHPDDRRAWYEAVTYYHLMAEGVLAMSVLGSMLSMVRQLRGRLPVLNTGLRNVIRDESRHMAFGMYAARQGVLGDHAEHVRATMLEAIPQVTLALVAPERKLPGASLPPLRAALGTQYAARYASARRTLLRRMELIGLSAAIPEASASWDQSMKVALTEYETRHGGPHPATEAQMAP</sequence>
<evidence type="ECO:0000313" key="2">
    <source>
        <dbReference type="EMBL" id="GAA2083698.1"/>
    </source>
</evidence>
<comment type="cofactor">
    <cofactor evidence="1">
        <name>Fe cation</name>
        <dbReference type="ChEBI" id="CHEBI:24875"/>
    </cofactor>
</comment>
<comment type="caution">
    <text evidence="2">The sequence shown here is derived from an EMBL/GenBank/DDBJ whole genome shotgun (WGS) entry which is preliminary data.</text>
</comment>
<dbReference type="InterPro" id="IPR009078">
    <property type="entry name" value="Ferritin-like_SF"/>
</dbReference>
<accession>A0ABP5HPQ0</accession>
<reference evidence="3" key="1">
    <citation type="journal article" date="2019" name="Int. J. Syst. Evol. Microbiol.">
        <title>The Global Catalogue of Microorganisms (GCM) 10K type strain sequencing project: providing services to taxonomists for standard genome sequencing and annotation.</title>
        <authorList>
            <consortium name="The Broad Institute Genomics Platform"/>
            <consortium name="The Broad Institute Genome Sequencing Center for Infectious Disease"/>
            <person name="Wu L."/>
            <person name="Ma J."/>
        </authorList>
    </citation>
    <scope>NUCLEOTIDE SEQUENCE [LARGE SCALE GENOMIC DNA]</scope>
    <source>
        <strain evidence="3">JCM 15478</strain>
    </source>
</reference>
<dbReference type="InterPro" id="IPR000358">
    <property type="entry name" value="RNR_small_fam"/>
</dbReference>
<dbReference type="Gene3D" id="1.10.620.20">
    <property type="entry name" value="Ribonucleotide Reductase, subunit A"/>
    <property type="match status" value="1"/>
</dbReference>
<proteinExistence type="predicted"/>
<dbReference type="RefSeq" id="WP_344530805.1">
    <property type="nucleotide sequence ID" value="NZ_BAAAPE010000011.1"/>
</dbReference>
<dbReference type="EMBL" id="BAAAPE010000011">
    <property type="protein sequence ID" value="GAA2083698.1"/>
    <property type="molecule type" value="Genomic_DNA"/>
</dbReference>
<protein>
    <submittedName>
        <fullName evidence="2">Uncharacterized protein</fullName>
    </submittedName>
</protein>
<dbReference type="SUPFAM" id="SSF47240">
    <property type="entry name" value="Ferritin-like"/>
    <property type="match status" value="1"/>
</dbReference>
<organism evidence="2 3">
    <name type="scientific">Streptomyces albiaxialis</name>
    <dbReference type="NCBI Taxonomy" id="329523"/>
    <lineage>
        <taxon>Bacteria</taxon>
        <taxon>Bacillati</taxon>
        <taxon>Actinomycetota</taxon>
        <taxon>Actinomycetes</taxon>
        <taxon>Kitasatosporales</taxon>
        <taxon>Streptomycetaceae</taxon>
        <taxon>Streptomyces</taxon>
    </lineage>
</organism>
<dbReference type="Proteomes" id="UP001500016">
    <property type="component" value="Unassembled WGS sequence"/>
</dbReference>
<gene>
    <name evidence="2" type="ORF">GCM10009801_44320</name>
</gene>
<dbReference type="Pfam" id="PF00268">
    <property type="entry name" value="Ribonuc_red_sm"/>
    <property type="match status" value="1"/>
</dbReference>
<dbReference type="InterPro" id="IPR012348">
    <property type="entry name" value="RNR-like"/>
</dbReference>
<evidence type="ECO:0000313" key="3">
    <source>
        <dbReference type="Proteomes" id="UP001500016"/>
    </source>
</evidence>
<keyword evidence="3" id="KW-1185">Reference proteome</keyword>
<name>A0ABP5HPQ0_9ACTN</name>